<keyword evidence="1" id="KW-0732">Signal</keyword>
<organism evidence="2 3">
    <name type="scientific">Hypholoma sublateritium (strain FD-334 SS-4)</name>
    <dbReference type="NCBI Taxonomy" id="945553"/>
    <lineage>
        <taxon>Eukaryota</taxon>
        <taxon>Fungi</taxon>
        <taxon>Dikarya</taxon>
        <taxon>Basidiomycota</taxon>
        <taxon>Agaricomycotina</taxon>
        <taxon>Agaricomycetes</taxon>
        <taxon>Agaricomycetidae</taxon>
        <taxon>Agaricales</taxon>
        <taxon>Agaricineae</taxon>
        <taxon>Strophariaceae</taxon>
        <taxon>Hypholoma</taxon>
    </lineage>
</organism>
<dbReference type="EMBL" id="KN817654">
    <property type="protein sequence ID" value="KJA15091.1"/>
    <property type="molecule type" value="Genomic_DNA"/>
</dbReference>
<reference evidence="3" key="1">
    <citation type="submission" date="2014-04" db="EMBL/GenBank/DDBJ databases">
        <title>Evolutionary Origins and Diversification of the Mycorrhizal Mutualists.</title>
        <authorList>
            <consortium name="DOE Joint Genome Institute"/>
            <consortium name="Mycorrhizal Genomics Consortium"/>
            <person name="Kohler A."/>
            <person name="Kuo A."/>
            <person name="Nagy L.G."/>
            <person name="Floudas D."/>
            <person name="Copeland A."/>
            <person name="Barry K.W."/>
            <person name="Cichocki N."/>
            <person name="Veneault-Fourrey C."/>
            <person name="LaButti K."/>
            <person name="Lindquist E.A."/>
            <person name="Lipzen A."/>
            <person name="Lundell T."/>
            <person name="Morin E."/>
            <person name="Murat C."/>
            <person name="Riley R."/>
            <person name="Ohm R."/>
            <person name="Sun H."/>
            <person name="Tunlid A."/>
            <person name="Henrissat B."/>
            <person name="Grigoriev I.V."/>
            <person name="Hibbett D.S."/>
            <person name="Martin F."/>
        </authorList>
    </citation>
    <scope>NUCLEOTIDE SEQUENCE [LARGE SCALE GENOMIC DNA]</scope>
    <source>
        <strain evidence="3">FD-334 SS-4</strain>
    </source>
</reference>
<dbReference type="AlphaFoldDB" id="A0A0D2NEJ6"/>
<evidence type="ECO:0000313" key="3">
    <source>
        <dbReference type="Proteomes" id="UP000054270"/>
    </source>
</evidence>
<dbReference type="STRING" id="945553.A0A0D2NEJ6"/>
<name>A0A0D2NEJ6_HYPSF</name>
<evidence type="ECO:0000256" key="1">
    <source>
        <dbReference type="SAM" id="SignalP"/>
    </source>
</evidence>
<dbReference type="OrthoDB" id="1667587at2759"/>
<feature type="signal peptide" evidence="1">
    <location>
        <begin position="1"/>
        <end position="25"/>
    </location>
</feature>
<accession>A0A0D2NEJ6</accession>
<feature type="chain" id="PRO_5002247689" description="Secreted protein" evidence="1">
    <location>
        <begin position="26"/>
        <end position="97"/>
    </location>
</feature>
<evidence type="ECO:0000313" key="2">
    <source>
        <dbReference type="EMBL" id="KJA15091.1"/>
    </source>
</evidence>
<dbReference type="Proteomes" id="UP000054270">
    <property type="component" value="Unassembled WGS sequence"/>
</dbReference>
<proteinExistence type="predicted"/>
<evidence type="ECO:0008006" key="4">
    <source>
        <dbReference type="Google" id="ProtNLM"/>
    </source>
</evidence>
<sequence>MFIDGGARGIVEMLFCTSLIVLVGAADQPQSSPRKLQIVNTKVTPSIYTYEPLAGGPARSNSIGNELATRRWLGTTTPLGTRFLRTQSPIHQIASQR</sequence>
<gene>
    <name evidence="2" type="ORF">HYPSUDRAFT_149614</name>
</gene>
<protein>
    <recommendedName>
        <fullName evidence="4">Secreted protein</fullName>
    </recommendedName>
</protein>
<keyword evidence="3" id="KW-1185">Reference proteome</keyword>